<keyword evidence="5 7" id="KW-0648">Protein biosynthesis</keyword>
<feature type="domain" description="Aminoacyl-transfer RNA synthetases class-II family profile" evidence="8">
    <location>
        <begin position="148"/>
        <end position="464"/>
    </location>
</feature>
<keyword evidence="2 7" id="KW-0436">Ligase</keyword>
<dbReference type="Pfam" id="PF01336">
    <property type="entry name" value="tRNA_anti-codon"/>
    <property type="match status" value="1"/>
</dbReference>
<name>A0A653AIH5_UNCDX</name>
<dbReference type="EC" id="6.1.1.22" evidence="7"/>
<dbReference type="AlphaFoldDB" id="A0A653AIH5"/>
<sequence>MDRARCIQGEPLARTRIKDILSGGMTGTRYKICGWVRTRRDSKGGFSFIELNDGSCMENIQLIADAQTADYEGTVLRLQPGCSLEVEGLLQASPGKGQRVELKVEALHVFGWADPEHYPLQKKRHSFEFLRTIAHLRPRTNTFGAVARVRNAVSHAIHTFFQERGFLYIHTPIITGSDCEGAGDLFHITTFDLGAVPIEEGRVDFSDDFFGQPANLTVSGQLEAEIYALALGDVYTFGPTFRAENSNTSRHLAEFWMVEPEMAFCDLEGDMDLAVEFLRYLFGHVLDHCRGDLEFFNRFIDQSVIGTLETLAAQDFERLSYTEAIEILSKSGEEFEFPVAWGTDLQSEHERYLCEKTFKKPVILTDYPKTIKPFYMKLNPDGKTVRAMDVLVPKIGEIIGGSQREDDYDTLLQRIEESGLHVDDYWWYLDLRRFGSAPHAGFGLGLERLVQFITGMGNIRDVIPFPRTPGNLNF</sequence>
<dbReference type="GO" id="GO:0004816">
    <property type="term" value="F:asparagine-tRNA ligase activity"/>
    <property type="evidence" value="ECO:0007669"/>
    <property type="project" value="UniProtKB-UniRule"/>
</dbReference>
<evidence type="ECO:0000256" key="2">
    <source>
        <dbReference type="ARBA" id="ARBA00022598"/>
    </source>
</evidence>
<dbReference type="SUPFAM" id="SSF55681">
    <property type="entry name" value="Class II aaRS and biotin synthetases"/>
    <property type="match status" value="1"/>
</dbReference>
<protein>
    <recommendedName>
        <fullName evidence="7">Asparagine--tRNA ligase</fullName>
        <ecNumber evidence="7">6.1.1.22</ecNumber>
    </recommendedName>
    <alternativeName>
        <fullName evidence="7">Asparaginyl-tRNA synthetase</fullName>
        <shortName evidence="7">AsnRS</shortName>
    </alternativeName>
</protein>
<evidence type="ECO:0000256" key="5">
    <source>
        <dbReference type="ARBA" id="ARBA00022917"/>
    </source>
</evidence>
<dbReference type="InterPro" id="IPR004365">
    <property type="entry name" value="NA-bd_OB_tRNA"/>
</dbReference>
<dbReference type="GO" id="GO:0006421">
    <property type="term" value="P:asparaginyl-tRNA aminoacylation"/>
    <property type="evidence" value="ECO:0007669"/>
    <property type="project" value="UniProtKB-UniRule"/>
</dbReference>
<dbReference type="InterPro" id="IPR002312">
    <property type="entry name" value="Asp/Asn-tRNA-synth_IIb"/>
</dbReference>
<dbReference type="PANTHER" id="PTHR22594:SF34">
    <property type="entry name" value="ASPARAGINE--TRNA LIGASE, MITOCHONDRIAL-RELATED"/>
    <property type="match status" value="1"/>
</dbReference>
<dbReference type="GO" id="GO:0003676">
    <property type="term" value="F:nucleic acid binding"/>
    <property type="evidence" value="ECO:0007669"/>
    <property type="project" value="InterPro"/>
</dbReference>
<comment type="similarity">
    <text evidence="1 7">Belongs to the class-II aminoacyl-tRNA synthetase family.</text>
</comment>
<keyword evidence="3 7" id="KW-0547">Nucleotide-binding</keyword>
<dbReference type="InterPro" id="IPR045864">
    <property type="entry name" value="aa-tRNA-synth_II/BPL/LPL"/>
</dbReference>
<gene>
    <name evidence="7 9" type="primary">asnS</name>
    <name evidence="9" type="ORF">TRIP_B50669</name>
</gene>
<dbReference type="EMBL" id="UPXX01000032">
    <property type="protein sequence ID" value="VBB47874.1"/>
    <property type="molecule type" value="Genomic_DNA"/>
</dbReference>
<dbReference type="Gene3D" id="3.30.930.10">
    <property type="entry name" value="Bira Bifunctional Protein, Domain 2"/>
    <property type="match status" value="1"/>
</dbReference>
<dbReference type="HAMAP" id="MF_00534">
    <property type="entry name" value="Asn_tRNA_synth"/>
    <property type="match status" value="1"/>
</dbReference>
<keyword evidence="4 7" id="KW-0067">ATP-binding</keyword>
<dbReference type="CDD" id="cd00776">
    <property type="entry name" value="AsxRS_core"/>
    <property type="match status" value="1"/>
</dbReference>
<keyword evidence="6 7" id="KW-0030">Aminoacyl-tRNA synthetase</keyword>
<evidence type="ECO:0000313" key="9">
    <source>
        <dbReference type="EMBL" id="VBB47874.1"/>
    </source>
</evidence>
<dbReference type="PROSITE" id="PS50862">
    <property type="entry name" value="AA_TRNA_LIGASE_II"/>
    <property type="match status" value="1"/>
</dbReference>
<dbReference type="NCBIfam" id="TIGR00457">
    <property type="entry name" value="asnS"/>
    <property type="match status" value="1"/>
</dbReference>
<evidence type="ECO:0000256" key="4">
    <source>
        <dbReference type="ARBA" id="ARBA00022840"/>
    </source>
</evidence>
<dbReference type="FunFam" id="3.30.930.10:FF:000016">
    <property type="entry name" value="Asparagine--tRNA ligase"/>
    <property type="match status" value="1"/>
</dbReference>
<dbReference type="PANTHER" id="PTHR22594">
    <property type="entry name" value="ASPARTYL/LYSYL-TRNA SYNTHETASE"/>
    <property type="match status" value="1"/>
</dbReference>
<dbReference type="GO" id="GO:0005524">
    <property type="term" value="F:ATP binding"/>
    <property type="evidence" value="ECO:0007669"/>
    <property type="project" value="UniProtKB-UniRule"/>
</dbReference>
<dbReference type="GO" id="GO:0005737">
    <property type="term" value="C:cytoplasm"/>
    <property type="evidence" value="ECO:0007669"/>
    <property type="project" value="UniProtKB-SubCell"/>
</dbReference>
<comment type="subunit">
    <text evidence="7">Homodimer.</text>
</comment>
<dbReference type="PRINTS" id="PR01042">
    <property type="entry name" value="TRNASYNTHASP"/>
</dbReference>
<dbReference type="InterPro" id="IPR004364">
    <property type="entry name" value="Aa-tRNA-synt_II"/>
</dbReference>
<evidence type="ECO:0000256" key="3">
    <source>
        <dbReference type="ARBA" id="ARBA00022741"/>
    </source>
</evidence>
<keyword evidence="7" id="KW-0963">Cytoplasm</keyword>
<dbReference type="InterPro" id="IPR004522">
    <property type="entry name" value="Asn-tRNA-ligase"/>
</dbReference>
<dbReference type="CDD" id="cd04318">
    <property type="entry name" value="EcAsnRS_like_N"/>
    <property type="match status" value="1"/>
</dbReference>
<dbReference type="SUPFAM" id="SSF50249">
    <property type="entry name" value="Nucleic acid-binding proteins"/>
    <property type="match status" value="1"/>
</dbReference>
<dbReference type="InterPro" id="IPR006195">
    <property type="entry name" value="aa-tRNA-synth_II"/>
</dbReference>
<dbReference type="Pfam" id="PF00152">
    <property type="entry name" value="tRNA-synt_2"/>
    <property type="match status" value="1"/>
</dbReference>
<accession>A0A653AIH5</accession>
<comment type="catalytic activity">
    <reaction evidence="7">
        <text>tRNA(Asn) + L-asparagine + ATP = L-asparaginyl-tRNA(Asn) + AMP + diphosphate + H(+)</text>
        <dbReference type="Rhea" id="RHEA:11180"/>
        <dbReference type="Rhea" id="RHEA-COMP:9659"/>
        <dbReference type="Rhea" id="RHEA-COMP:9674"/>
        <dbReference type="ChEBI" id="CHEBI:15378"/>
        <dbReference type="ChEBI" id="CHEBI:30616"/>
        <dbReference type="ChEBI" id="CHEBI:33019"/>
        <dbReference type="ChEBI" id="CHEBI:58048"/>
        <dbReference type="ChEBI" id="CHEBI:78442"/>
        <dbReference type="ChEBI" id="CHEBI:78515"/>
        <dbReference type="ChEBI" id="CHEBI:456215"/>
        <dbReference type="EC" id="6.1.1.22"/>
    </reaction>
</comment>
<evidence type="ECO:0000259" key="8">
    <source>
        <dbReference type="PROSITE" id="PS50862"/>
    </source>
</evidence>
<dbReference type="Gene3D" id="2.40.50.140">
    <property type="entry name" value="Nucleic acid-binding proteins"/>
    <property type="match status" value="1"/>
</dbReference>
<organism evidence="9">
    <name type="scientific">Uncultured Desulfatiglans sp</name>
    <dbReference type="NCBI Taxonomy" id="1748965"/>
    <lineage>
        <taxon>Bacteria</taxon>
        <taxon>Pseudomonadati</taxon>
        <taxon>Thermodesulfobacteriota</taxon>
        <taxon>Desulfobacteria</taxon>
        <taxon>Desulfatiglandales</taxon>
        <taxon>Desulfatiglandaceae</taxon>
        <taxon>Desulfatiglans</taxon>
        <taxon>environmental samples</taxon>
    </lineage>
</organism>
<dbReference type="InterPro" id="IPR012340">
    <property type="entry name" value="NA-bd_OB-fold"/>
</dbReference>
<evidence type="ECO:0000256" key="7">
    <source>
        <dbReference type="HAMAP-Rule" id="MF_00534"/>
    </source>
</evidence>
<reference evidence="9" key="1">
    <citation type="submission" date="2018-07" db="EMBL/GenBank/DDBJ databases">
        <authorList>
            <consortium name="Genoscope - CEA"/>
            <person name="William W."/>
        </authorList>
    </citation>
    <scope>NUCLEOTIDE SEQUENCE</scope>
    <source>
        <strain evidence="9">IK1</strain>
    </source>
</reference>
<evidence type="ECO:0000256" key="6">
    <source>
        <dbReference type="ARBA" id="ARBA00023146"/>
    </source>
</evidence>
<evidence type="ECO:0000256" key="1">
    <source>
        <dbReference type="ARBA" id="ARBA00008226"/>
    </source>
</evidence>
<comment type="subcellular location">
    <subcellularLocation>
        <location evidence="7">Cytoplasm</location>
    </subcellularLocation>
</comment>
<dbReference type="NCBIfam" id="NF003037">
    <property type="entry name" value="PRK03932.1"/>
    <property type="match status" value="1"/>
</dbReference>
<proteinExistence type="inferred from homology"/>